<evidence type="ECO:0000256" key="3">
    <source>
        <dbReference type="ARBA" id="ARBA00011890"/>
    </source>
</evidence>
<dbReference type="InterPro" id="IPR027573">
    <property type="entry name" value="Methyltran_FxLD"/>
</dbReference>
<dbReference type="NCBIfam" id="TIGR03891">
    <property type="entry name" value="thiopep_ocin"/>
    <property type="match status" value="1"/>
</dbReference>
<evidence type="ECO:0000313" key="13">
    <source>
        <dbReference type="EMBL" id="MFI0912513.1"/>
    </source>
</evidence>
<keyword evidence="5" id="KW-0963">Cytoplasm</keyword>
<reference evidence="13 14" key="1">
    <citation type="submission" date="2024-10" db="EMBL/GenBank/DDBJ databases">
        <title>The Natural Products Discovery Center: Release of the First 8490 Sequenced Strains for Exploring Actinobacteria Biosynthetic Diversity.</title>
        <authorList>
            <person name="Kalkreuter E."/>
            <person name="Kautsar S.A."/>
            <person name="Yang D."/>
            <person name="Bader C.D."/>
            <person name="Teijaro C.N."/>
            <person name="Fluegel L."/>
            <person name="Davis C.M."/>
            <person name="Simpson J.R."/>
            <person name="Lauterbach L."/>
            <person name="Steele A.D."/>
            <person name="Gui C."/>
            <person name="Meng S."/>
            <person name="Li G."/>
            <person name="Viehrig K."/>
            <person name="Ye F."/>
            <person name="Su P."/>
            <person name="Kiefer A.F."/>
            <person name="Nichols A."/>
            <person name="Cepeda A.J."/>
            <person name="Yan W."/>
            <person name="Fan B."/>
            <person name="Jiang Y."/>
            <person name="Adhikari A."/>
            <person name="Zheng C.-J."/>
            <person name="Schuster L."/>
            <person name="Cowan T.M."/>
            <person name="Smanski M.J."/>
            <person name="Chevrette M.G."/>
            <person name="De Carvalho L.P.S."/>
            <person name="Shen B."/>
        </authorList>
    </citation>
    <scope>NUCLEOTIDE SEQUENCE [LARGE SCALE GENOMIC DNA]</scope>
    <source>
        <strain evidence="13 14">NPDC020979</strain>
    </source>
</reference>
<dbReference type="Pfam" id="PF14028">
    <property type="entry name" value="Lant_dehydr_C"/>
    <property type="match status" value="1"/>
</dbReference>
<comment type="caution">
    <text evidence="13">The sequence shown here is derived from an EMBL/GenBank/DDBJ whole genome shotgun (WGS) entry which is preliminary data.</text>
</comment>
<dbReference type="Proteomes" id="UP001611162">
    <property type="component" value="Unassembled WGS sequence"/>
</dbReference>
<comment type="subcellular location">
    <subcellularLocation>
        <location evidence="1">Cytoplasm</location>
    </subcellularLocation>
</comment>
<dbReference type="InterPro" id="IPR000682">
    <property type="entry name" value="PCMT"/>
</dbReference>
<keyword evidence="6 13" id="KW-0489">Methyltransferase</keyword>
<dbReference type="SUPFAM" id="SSF53335">
    <property type="entry name" value="S-adenosyl-L-methionine-dependent methyltransferases"/>
    <property type="match status" value="1"/>
</dbReference>
<name>A0ABW7T4T9_9ACTN</name>
<dbReference type="RefSeq" id="WP_397613398.1">
    <property type="nucleotide sequence ID" value="NZ_JBIRRB010000006.1"/>
</dbReference>
<evidence type="ECO:0000256" key="11">
    <source>
        <dbReference type="ARBA" id="ARBA00031350"/>
    </source>
</evidence>
<accession>A0ABW7T4T9</accession>
<evidence type="ECO:0000256" key="4">
    <source>
        <dbReference type="ARBA" id="ARBA00013346"/>
    </source>
</evidence>
<protein>
    <recommendedName>
        <fullName evidence="4">Protein-L-isoaspartate O-methyltransferase</fullName>
        <ecNumber evidence="3">2.1.1.77</ecNumber>
    </recommendedName>
    <alternativeName>
        <fullName evidence="11">L-isoaspartyl protein carboxyl methyltransferase</fullName>
    </alternativeName>
    <alternativeName>
        <fullName evidence="9">Protein L-isoaspartyl methyltransferase</fullName>
    </alternativeName>
    <alternativeName>
        <fullName evidence="10">Protein-beta-aspartate methyltransferase</fullName>
    </alternativeName>
</protein>
<evidence type="ECO:0000313" key="14">
    <source>
        <dbReference type="Proteomes" id="UP001611162"/>
    </source>
</evidence>
<evidence type="ECO:0000256" key="9">
    <source>
        <dbReference type="ARBA" id="ARBA00030757"/>
    </source>
</evidence>
<evidence type="ECO:0000256" key="6">
    <source>
        <dbReference type="ARBA" id="ARBA00022603"/>
    </source>
</evidence>
<dbReference type="CDD" id="cd02440">
    <property type="entry name" value="AdoMet_MTases"/>
    <property type="match status" value="1"/>
</dbReference>
<sequence>MATPWMWHQHQITFADQTTAVQIAARDLMPALEEAREAGLLTTWWFVRKQPWRLRYLSEFGNGIPAITHRLDALASAGPVTTWNTGIYEPEIRAFGGAEGMDIAHDFFHDDSRHLLTRATDPTAARLGPRETAIVLCSAMLRAAGLDWYEQGDVWAKVADLRPAHPEAPNPERASRLAEAMRRLMTANARHLCDPARNGPLVNHAGWIDSFERTGRCLAELAQHGRLDRGLRAVLAHHVIFHANRAGLPSQDQSALAATALNAVFATDGPLAFSSSYASATTKVRPVTTLRDDHPDLSADQLRDQLTDRLRSQKVLRSPAAEEAFRATPRHLFLPGVPLEQAYADNPVYTKTTTDGTSISAASQPWIVAMMIEQLDAQPGERIMEIGAGTGYNAALMAAIVGESGHVTTIDVDEDLVAGARAHLAAADIKNVTVVLEDGALGHPDGAPYDRVIATVGAYEVPGPWLDQLAPGGRLVVPLRLRGTASRSIVFERAEDGWRSRASQLAVFMPLRGIGDDARRIVPLTPEGDVTLQVHKDQDVSADALANVLAGARHEEWTGVHFPAETPFEWMDLWLCLALPNGLMRMNAPKDAAARAGLSPMFGWGSMATTSGADLAYLRIRTAPPAPDGTPLYEVGVVAHGPTGPDLADKVAQQVKTWDTRYRHRDVRFEISDTPKAPEPAAGRFVLDRPNHPITVIWE</sequence>
<dbReference type="PANTHER" id="PTHR11579">
    <property type="entry name" value="PROTEIN-L-ISOASPARTATE O-METHYLTRANSFERASE"/>
    <property type="match status" value="1"/>
</dbReference>
<dbReference type="Gene3D" id="3.40.50.150">
    <property type="entry name" value="Vaccinia Virus protein VP39"/>
    <property type="match status" value="1"/>
</dbReference>
<keyword evidence="8" id="KW-0949">S-adenosyl-L-methionine</keyword>
<evidence type="ECO:0000256" key="2">
    <source>
        <dbReference type="ARBA" id="ARBA00005369"/>
    </source>
</evidence>
<keyword evidence="14" id="KW-1185">Reference proteome</keyword>
<feature type="domain" description="Thiopeptide-type bacteriocin biosynthesis" evidence="12">
    <location>
        <begin position="7"/>
        <end position="260"/>
    </location>
</feature>
<evidence type="ECO:0000256" key="10">
    <source>
        <dbReference type="ARBA" id="ARBA00031323"/>
    </source>
</evidence>
<gene>
    <name evidence="13" type="primary">fxlM</name>
    <name evidence="13" type="ORF">ACH4TF_18885</name>
</gene>
<evidence type="ECO:0000256" key="8">
    <source>
        <dbReference type="ARBA" id="ARBA00022691"/>
    </source>
</evidence>
<dbReference type="NCBIfam" id="TIGR04364">
    <property type="entry name" value="methyltran_FxLD"/>
    <property type="match status" value="1"/>
</dbReference>
<evidence type="ECO:0000256" key="1">
    <source>
        <dbReference type="ARBA" id="ARBA00004496"/>
    </source>
</evidence>
<dbReference type="InterPro" id="IPR023809">
    <property type="entry name" value="Thiopep_bacteriocin_synth_dom"/>
</dbReference>
<dbReference type="InterPro" id="IPR029063">
    <property type="entry name" value="SAM-dependent_MTases_sf"/>
</dbReference>
<evidence type="ECO:0000256" key="7">
    <source>
        <dbReference type="ARBA" id="ARBA00022679"/>
    </source>
</evidence>
<proteinExistence type="inferred from homology"/>
<comment type="similarity">
    <text evidence="2">Belongs to the methyltransferase superfamily. L-isoaspartyl/D-aspartyl protein methyltransferase family.</text>
</comment>
<evidence type="ECO:0000259" key="12">
    <source>
        <dbReference type="Pfam" id="PF14028"/>
    </source>
</evidence>
<evidence type="ECO:0000256" key="5">
    <source>
        <dbReference type="ARBA" id="ARBA00022490"/>
    </source>
</evidence>
<dbReference type="GO" id="GO:0032259">
    <property type="term" value="P:methylation"/>
    <property type="evidence" value="ECO:0007669"/>
    <property type="project" value="UniProtKB-KW"/>
</dbReference>
<dbReference type="Pfam" id="PF01135">
    <property type="entry name" value="PCMT"/>
    <property type="match status" value="1"/>
</dbReference>
<dbReference type="PANTHER" id="PTHR11579:SF0">
    <property type="entry name" value="PROTEIN-L-ISOASPARTATE(D-ASPARTATE) O-METHYLTRANSFERASE"/>
    <property type="match status" value="1"/>
</dbReference>
<organism evidence="13 14">
    <name type="scientific">Streptomyces abikoensis</name>
    <dbReference type="NCBI Taxonomy" id="97398"/>
    <lineage>
        <taxon>Bacteria</taxon>
        <taxon>Bacillati</taxon>
        <taxon>Actinomycetota</taxon>
        <taxon>Actinomycetes</taxon>
        <taxon>Kitasatosporales</taxon>
        <taxon>Streptomycetaceae</taxon>
        <taxon>Streptomyces</taxon>
    </lineage>
</organism>
<dbReference type="GO" id="GO:0008168">
    <property type="term" value="F:methyltransferase activity"/>
    <property type="evidence" value="ECO:0007669"/>
    <property type="project" value="UniProtKB-KW"/>
</dbReference>
<keyword evidence="7" id="KW-0808">Transferase</keyword>
<dbReference type="EC" id="2.1.1.77" evidence="3"/>
<dbReference type="EMBL" id="JBIRRB010000006">
    <property type="protein sequence ID" value="MFI0912513.1"/>
    <property type="molecule type" value="Genomic_DNA"/>
</dbReference>